<proteinExistence type="predicted"/>
<accession>Q47CZ5</accession>
<dbReference type="EMBL" id="CP000089">
    <property type="protein sequence ID" value="AAZ47286.1"/>
    <property type="molecule type" value="Genomic_DNA"/>
</dbReference>
<dbReference type="OrthoDB" id="8903119at2"/>
<dbReference type="STRING" id="159087.Daro_2553"/>
<dbReference type="KEGG" id="dar:Daro_2553"/>
<reference evidence="1" key="1">
    <citation type="submission" date="2005-08" db="EMBL/GenBank/DDBJ databases">
        <title>Complete sequence of Dechloromonas aromatica RCB.</title>
        <authorList>
            <person name="Salinero K.K."/>
            <person name="Copeland A."/>
            <person name="Lucas S."/>
            <person name="Lapidus A."/>
            <person name="Barry K."/>
            <person name="Detter J.C."/>
            <person name="Glavina T."/>
            <person name="Hammon N."/>
            <person name="Israni S."/>
            <person name="Pitluck S."/>
            <person name="Di Bartolo G."/>
            <person name="Trong S."/>
            <person name="Schmutz J."/>
            <person name="Larimer F."/>
            <person name="Land M."/>
            <person name="Ivanova N."/>
            <person name="Richardson P."/>
        </authorList>
    </citation>
    <scope>NUCLEOTIDE SEQUENCE</scope>
    <source>
        <strain evidence="1">RCB</strain>
    </source>
</reference>
<gene>
    <name evidence="1" type="ordered locus">Daro_2553</name>
</gene>
<name>Q47CZ5_DECAR</name>
<organism evidence="1">
    <name type="scientific">Dechloromonas aromatica (strain RCB)</name>
    <dbReference type="NCBI Taxonomy" id="159087"/>
    <lineage>
        <taxon>Bacteria</taxon>
        <taxon>Pseudomonadati</taxon>
        <taxon>Pseudomonadota</taxon>
        <taxon>Betaproteobacteria</taxon>
        <taxon>Rhodocyclales</taxon>
        <taxon>Azonexaceae</taxon>
        <taxon>Dechloromonas</taxon>
    </lineage>
</organism>
<dbReference type="AlphaFoldDB" id="Q47CZ5"/>
<sequence length="80" mass="8996">MRTITEILNAIEAHAECAIAQELLRMKKEVRQLRPSLCPDDQEHANALLLKLDRLVSEQMVVISDDAAQEERFQPAAQAA</sequence>
<protein>
    <submittedName>
        <fullName evidence="1">Uncharacterized protein</fullName>
    </submittedName>
</protein>
<evidence type="ECO:0000313" key="1">
    <source>
        <dbReference type="EMBL" id="AAZ47286.1"/>
    </source>
</evidence>
<dbReference type="HOGENOM" id="CLU_2583894_0_0_4"/>